<evidence type="ECO:0000313" key="2">
    <source>
        <dbReference type="Proteomes" id="UP000286482"/>
    </source>
</evidence>
<dbReference type="GO" id="GO:0016829">
    <property type="term" value="F:lyase activity"/>
    <property type="evidence" value="ECO:0007669"/>
    <property type="project" value="UniProtKB-KW"/>
</dbReference>
<reference evidence="1 2" key="1">
    <citation type="submission" date="2018-09" db="EMBL/GenBank/DDBJ databases">
        <authorList>
            <person name="Wang Z."/>
        </authorList>
    </citation>
    <scope>NUCLEOTIDE SEQUENCE [LARGE SCALE GENOMIC DNA]</scope>
    <source>
        <strain evidence="1 2">ALS 81</strain>
    </source>
</reference>
<dbReference type="SUPFAM" id="SSF48173">
    <property type="entry name" value="Cryptochrome/photolyase FAD-binding domain"/>
    <property type="match status" value="1"/>
</dbReference>
<dbReference type="InterPro" id="IPR014729">
    <property type="entry name" value="Rossmann-like_a/b/a_fold"/>
</dbReference>
<name>A0A420EA10_9ALTE</name>
<proteinExistence type="predicted"/>
<dbReference type="InterPro" id="IPR052551">
    <property type="entry name" value="UV-DNA_repair_photolyase"/>
</dbReference>
<comment type="caution">
    <text evidence="1">The sequence shown here is derived from an EMBL/GenBank/DDBJ whole genome shotgun (WGS) entry which is preliminary data.</text>
</comment>
<sequence length="518" mass="60925">MRKKHKRLRLIQEDQLNHDHSWFSQVDNNTFYLFLELRQKFSTGTQHVQKVCALYAAMETFANELQNNGHQVIYLNLDDTQQYAGLEHLLQHITEHHEIDFFDYQHADDYASQQQLVNLNLSSRVEQCCYDSEHFFLAHNELKNYFVAAKASRMELFYRKMRKRFDILMDGDQPEGQRWNFEVNGQQKIKSQHVSEIPEPLCFCNPVTEILKRLERHNIKTIGRCEKVLLWPVTRGQAIELLAYFCSHLLPSFGLHHDTLNSNSPFQWSLFHSRLSFALNCKLISPQLVLTFALQMYRENPQLISLSQIERFVRQLLGWREFVRGIYWANMPEYQESNALGASQNLPSFFSNGQTKMNCLRHCIAQSLEFAYAHHGQRLMVLGNFCLISGIEPKQVDQWFLTTFIDAMPWVQLPNSHGMSQFADGGLVASKPYAASANYVHKMSDYCGSCHYKHQQKHGDKSCPFNSLYWSFMIKHREHFEQYSRLAMLYKNWDRQPNNEQTAILEQARCYSEELDFL</sequence>
<keyword evidence="2" id="KW-1185">Reference proteome</keyword>
<dbReference type="PANTHER" id="PTHR38657:SF1">
    <property type="entry name" value="SLR1343 PROTEIN"/>
    <property type="match status" value="1"/>
</dbReference>
<dbReference type="OrthoDB" id="5288100at2"/>
<dbReference type="Gene3D" id="1.25.40.80">
    <property type="match status" value="1"/>
</dbReference>
<dbReference type="InterPro" id="IPR007357">
    <property type="entry name" value="PhrB-like"/>
</dbReference>
<dbReference type="Pfam" id="PF04244">
    <property type="entry name" value="DPRP"/>
    <property type="match status" value="1"/>
</dbReference>
<keyword evidence="1" id="KW-0456">Lyase</keyword>
<accession>A0A420EA10</accession>
<dbReference type="Gene3D" id="1.10.579.10">
    <property type="entry name" value="DNA Cyclobutane Dipyrimidine Photolyase, subunit A, domain 3"/>
    <property type="match status" value="1"/>
</dbReference>
<dbReference type="Gene3D" id="3.40.50.620">
    <property type="entry name" value="HUPs"/>
    <property type="match status" value="1"/>
</dbReference>
<dbReference type="AlphaFoldDB" id="A0A420EA10"/>
<evidence type="ECO:0000313" key="1">
    <source>
        <dbReference type="EMBL" id="RKF17514.1"/>
    </source>
</evidence>
<dbReference type="EMBL" id="RAQO01000007">
    <property type="protein sequence ID" value="RKF17514.1"/>
    <property type="molecule type" value="Genomic_DNA"/>
</dbReference>
<dbReference type="RefSeq" id="WP_120355538.1">
    <property type="nucleotide sequence ID" value="NZ_RAQO01000007.1"/>
</dbReference>
<dbReference type="Gene3D" id="1.10.10.1710">
    <property type="entry name" value="Deoxyribodipyrimidine photolyase-related"/>
    <property type="match status" value="1"/>
</dbReference>
<dbReference type="PANTHER" id="PTHR38657">
    <property type="entry name" value="SLR1343 PROTEIN"/>
    <property type="match status" value="1"/>
</dbReference>
<dbReference type="InterPro" id="IPR036134">
    <property type="entry name" value="Crypto/Photolyase_FAD-like_sf"/>
</dbReference>
<gene>
    <name evidence="1" type="ORF">DBZ36_13825</name>
</gene>
<organism evidence="1 2">
    <name type="scientific">Alginatibacterium sediminis</name>
    <dbReference type="NCBI Taxonomy" id="2164068"/>
    <lineage>
        <taxon>Bacteria</taxon>
        <taxon>Pseudomonadati</taxon>
        <taxon>Pseudomonadota</taxon>
        <taxon>Gammaproteobacteria</taxon>
        <taxon>Alteromonadales</taxon>
        <taxon>Alteromonadaceae</taxon>
        <taxon>Alginatibacterium</taxon>
    </lineage>
</organism>
<dbReference type="Proteomes" id="UP000286482">
    <property type="component" value="Unassembled WGS sequence"/>
</dbReference>
<protein>
    <submittedName>
        <fullName evidence="1">Cryptochrome/photolyase family protein</fullName>
    </submittedName>
</protein>